<dbReference type="Proteomes" id="UP000183253">
    <property type="component" value="Unassembled WGS sequence"/>
</dbReference>
<evidence type="ECO:0000313" key="3">
    <source>
        <dbReference type="EMBL" id="SDZ97891.1"/>
    </source>
</evidence>
<organism evidence="3 4">
    <name type="scientific">Alistipes timonensis JC136</name>
    <dbReference type="NCBI Taxonomy" id="1033731"/>
    <lineage>
        <taxon>Bacteria</taxon>
        <taxon>Pseudomonadati</taxon>
        <taxon>Bacteroidota</taxon>
        <taxon>Bacteroidia</taxon>
        <taxon>Bacteroidales</taxon>
        <taxon>Rikenellaceae</taxon>
        <taxon>Alistipes</taxon>
    </lineage>
</organism>
<accession>A0A1H3XG22</accession>
<dbReference type="STRING" id="1033731.SAMN05444145_101196"/>
<dbReference type="OrthoDB" id="1045372at2"/>
<gene>
    <name evidence="3" type="ORF">SAMN05444145_101196</name>
</gene>
<sequence>MKKFLLLLLSGAIFGACSDKKAHPALVTDVVMPPESWVFAPGDGVTVSAEGFEPDDEIMLEIYWEEGAEGFAPNGFAKGVRGIVTLRTAVSVTFLAPGHYPASTTRVLLFRRGHLMPLGKIRVADGVPKAAALYGISDSDTDKTVIDRIDLSTGGVTPIETLGAGWGITCAVGLPGSGWICGVYSGSMVGFDLTMNYYNDFGYRNCLLAGQITDSSVGLISHDAGRLRLTTQTMTRTPSPAPVSWPVPDEVVHTLAVQPFVRVGSDLLLAQRNADGTCAPVVLRVSGGAGSGEAVEADAMVPFWTAVPSAADPDKMVQAGGYAVSKEGITQLRLFNTAGDGTFGETLAEVPGTVLSVTEYAPDKNTLEIYLLCEALGGRHIHVYDALKKTQRTLPGEFGCSRIVAAK</sequence>
<dbReference type="EMBL" id="FNRI01000001">
    <property type="protein sequence ID" value="SDZ97891.1"/>
    <property type="molecule type" value="Genomic_DNA"/>
</dbReference>
<reference evidence="3 4" key="1">
    <citation type="submission" date="2016-10" db="EMBL/GenBank/DDBJ databases">
        <authorList>
            <person name="de Groot N.N."/>
        </authorList>
    </citation>
    <scope>NUCLEOTIDE SEQUENCE [LARGE SCALE GENOMIC DNA]</scope>
    <source>
        <strain evidence="3 4">DSM 25383</strain>
    </source>
</reference>
<protein>
    <recommendedName>
        <fullName evidence="5">DUF4784 domain-containing protein</fullName>
    </recommendedName>
</protein>
<dbReference type="Pfam" id="PF20264">
    <property type="entry name" value="DUF4784_N"/>
    <property type="match status" value="1"/>
</dbReference>
<evidence type="ECO:0000259" key="1">
    <source>
        <dbReference type="Pfam" id="PF16023"/>
    </source>
</evidence>
<evidence type="ECO:0000259" key="2">
    <source>
        <dbReference type="Pfam" id="PF20264"/>
    </source>
</evidence>
<evidence type="ECO:0008006" key="5">
    <source>
        <dbReference type="Google" id="ProtNLM"/>
    </source>
</evidence>
<dbReference type="Gene3D" id="2.60.40.3920">
    <property type="match status" value="1"/>
</dbReference>
<dbReference type="InterPro" id="IPR046546">
    <property type="entry name" value="DUF4784_N"/>
</dbReference>
<name>A0A1H3XG22_9BACT</name>
<evidence type="ECO:0000313" key="4">
    <source>
        <dbReference type="Proteomes" id="UP000183253"/>
    </source>
</evidence>
<dbReference type="AlphaFoldDB" id="A0A1H3XG22"/>
<proteinExistence type="predicted"/>
<dbReference type="RefSeq" id="WP_010259316.1">
    <property type="nucleotide sequence ID" value="NZ_CAEG01000001.1"/>
</dbReference>
<feature type="domain" description="DUF4784" evidence="1">
    <location>
        <begin position="134"/>
        <end position="404"/>
    </location>
</feature>
<dbReference type="Pfam" id="PF16023">
    <property type="entry name" value="DUF4784"/>
    <property type="match status" value="1"/>
</dbReference>
<dbReference type="InterPro" id="IPR031978">
    <property type="entry name" value="DUF4784"/>
</dbReference>
<feature type="domain" description="DUF4784" evidence="2">
    <location>
        <begin position="24"/>
        <end position="127"/>
    </location>
</feature>
<dbReference type="PROSITE" id="PS51257">
    <property type="entry name" value="PROKAR_LIPOPROTEIN"/>
    <property type="match status" value="1"/>
</dbReference>
<keyword evidence="4" id="KW-1185">Reference proteome</keyword>